<reference evidence="3 4" key="1">
    <citation type="submission" date="2024-10" db="EMBL/GenBank/DDBJ databases">
        <title>Updated reference genomes for cyclostephanoid diatoms.</title>
        <authorList>
            <person name="Roberts W.R."/>
            <person name="Alverson A.J."/>
        </authorList>
    </citation>
    <scope>NUCLEOTIDE SEQUENCE [LARGE SCALE GENOMIC DNA]</scope>
    <source>
        <strain evidence="3 4">AJA010-31</strain>
    </source>
</reference>
<organism evidence="3 4">
    <name type="scientific">Cyclotella atomus</name>
    <dbReference type="NCBI Taxonomy" id="382360"/>
    <lineage>
        <taxon>Eukaryota</taxon>
        <taxon>Sar</taxon>
        <taxon>Stramenopiles</taxon>
        <taxon>Ochrophyta</taxon>
        <taxon>Bacillariophyta</taxon>
        <taxon>Coscinodiscophyceae</taxon>
        <taxon>Thalassiosirophycidae</taxon>
        <taxon>Stephanodiscales</taxon>
        <taxon>Stephanodiscaceae</taxon>
        <taxon>Cyclotella</taxon>
    </lineage>
</organism>
<feature type="region of interest" description="Disordered" evidence="2">
    <location>
        <begin position="192"/>
        <end position="211"/>
    </location>
</feature>
<feature type="compositionally biased region" description="Basic and acidic residues" evidence="2">
    <location>
        <begin position="232"/>
        <end position="242"/>
    </location>
</feature>
<feature type="coiled-coil region" evidence="1">
    <location>
        <begin position="905"/>
        <end position="932"/>
    </location>
</feature>
<feature type="compositionally biased region" description="Low complexity" evidence="2">
    <location>
        <begin position="283"/>
        <end position="293"/>
    </location>
</feature>
<accession>A0ABD3QCE6</accession>
<feature type="coiled-coil region" evidence="1">
    <location>
        <begin position="1102"/>
        <end position="1136"/>
    </location>
</feature>
<evidence type="ECO:0000313" key="4">
    <source>
        <dbReference type="Proteomes" id="UP001530400"/>
    </source>
</evidence>
<keyword evidence="1" id="KW-0175">Coiled coil</keyword>
<feature type="region of interest" description="Disordered" evidence="2">
    <location>
        <begin position="379"/>
        <end position="425"/>
    </location>
</feature>
<name>A0ABD3QCE6_9STRA</name>
<dbReference type="Proteomes" id="UP001530400">
    <property type="component" value="Unassembled WGS sequence"/>
</dbReference>
<feature type="region of interest" description="Disordered" evidence="2">
    <location>
        <begin position="113"/>
        <end position="140"/>
    </location>
</feature>
<dbReference type="AlphaFoldDB" id="A0ABD3QCE6"/>
<feature type="compositionally biased region" description="Low complexity" evidence="2">
    <location>
        <begin position="193"/>
        <end position="203"/>
    </location>
</feature>
<feature type="region of interest" description="Disordered" evidence="2">
    <location>
        <begin position="218"/>
        <end position="331"/>
    </location>
</feature>
<sequence>MKKSNKRLSNPSILREIQMKKHITQTSLDSCSSSSLSTIRNTASYSTDISSQDSYQSNLETKSTTTATLMKLMHDDNNACVCAADLLGMEDAYSLASDHGLMDVKEESYWFDEDEDDDYNGHSSEGEESEDASEKSETSTKICEQECDIVVEAVSSDSQDSLINGLITIDLQPKVRVWRDEGFVDKTLECDVASSASDSTASTTEKETTQHADMIETMSESVSESSDEEKDAVDNLERKDSNSSEETNQVPARAPESLSVFVPHNDHDNGSVKQIGDVPQEFSASPSSKSKASNQDEENQTISKHTSHKTKVRGSTQKPPRKQSSGYISPRQQLAHKCLQDALKVIQREDAANASMNTSMSREELHSLTNVGCVMMLKKKERERGREKQDGRERELELEKVVPNADEQRDDRSTTAFDDDEAREDIESDVVHSGSTVGAPSLVSYIGTIASSSIIKSCSIESNNESPLDPPSADSLDDSDSHLLQVESDSTAGLSYIGTAVMQDTSLTALNSEDKVTDVPQYNASCEKKKLLQEDYMDLMQVETTPTDDETISLDVAASQSFGSVARTPKMSCEDNVHLHNLPSVDSIDEKDDTLSPLPPLHKLGRAWYSPARSYATSLAASSASTSVSDVFGMLRTSLNPNSHENEVMIASSSSAEENEEMLTADLSLLKQDMTTSTSRGGLSKKKRSKSMTSMHMNMPGGGDVGGLTLGNALMATNIFTPPRSKTKSLSNSTPSSAGALYSKRSEQEFNYGSIGATTFSPLRTQQPPSRPQSVVFGTVTSPTPSMFSGYTEIHEQRTFLSIAKDIETNLKSQPTITTPVKKDEMKVLAIAEEMVSDEISDTGSDDSSLMNAQVAEALFRESIAEKKSSGLQNYLDGNESDATELYDRVKWLEKVLGVGCGGANRAFENEISNLKEKLRIVEQRLEEEMELKSAADKTAQTLQAKLGGLSEEQALVDKCLRNEVSSLKSQLRFEKIKTETAESDVKAALSSVLDLGLACEEKDEEIAELTKAKQRLLKRQEQLESDLVSCAQSNDELRARVLALANIGSTKEHTLISALAELKTLSENMYHVQKQLDEEKKGRRDEVEALQFSCDDMSKQVLNMSKNMHTLESENDTLRMEIKRLRAEREQTQRMRRSARGF</sequence>
<evidence type="ECO:0000256" key="1">
    <source>
        <dbReference type="SAM" id="Coils"/>
    </source>
</evidence>
<evidence type="ECO:0000256" key="2">
    <source>
        <dbReference type="SAM" id="MobiDB-lite"/>
    </source>
</evidence>
<dbReference type="EMBL" id="JALLPJ020000250">
    <property type="protein sequence ID" value="KAL3797564.1"/>
    <property type="molecule type" value="Genomic_DNA"/>
</dbReference>
<proteinExistence type="predicted"/>
<feature type="compositionally biased region" description="Basic and acidic residues" evidence="2">
    <location>
        <begin position="379"/>
        <end position="413"/>
    </location>
</feature>
<protein>
    <submittedName>
        <fullName evidence="3">Uncharacterized protein</fullName>
    </submittedName>
</protein>
<feature type="compositionally biased region" description="Polar residues" evidence="2">
    <location>
        <begin position="313"/>
        <end position="331"/>
    </location>
</feature>
<evidence type="ECO:0000313" key="3">
    <source>
        <dbReference type="EMBL" id="KAL3797564.1"/>
    </source>
</evidence>
<feature type="coiled-coil region" evidence="1">
    <location>
        <begin position="1000"/>
        <end position="1027"/>
    </location>
</feature>
<comment type="caution">
    <text evidence="3">The sequence shown here is derived from an EMBL/GenBank/DDBJ whole genome shotgun (WGS) entry which is preliminary data.</text>
</comment>
<gene>
    <name evidence="3" type="ORF">ACHAWO_012578</name>
</gene>
<keyword evidence="4" id="KW-1185">Reference proteome</keyword>